<dbReference type="Proteomes" id="UP000600449">
    <property type="component" value="Unassembled WGS sequence"/>
</dbReference>
<keyword evidence="4" id="KW-1185">Reference proteome</keyword>
<evidence type="ECO:0000256" key="2">
    <source>
        <dbReference type="SAM" id="Phobius"/>
    </source>
</evidence>
<feature type="region of interest" description="Disordered" evidence="1">
    <location>
        <begin position="248"/>
        <end position="324"/>
    </location>
</feature>
<feature type="compositionally biased region" description="Basic and acidic residues" evidence="1">
    <location>
        <begin position="166"/>
        <end position="175"/>
    </location>
</feature>
<evidence type="ECO:0000313" key="3">
    <source>
        <dbReference type="EMBL" id="GGK44146.1"/>
    </source>
</evidence>
<reference evidence="3 4" key="1">
    <citation type="journal article" date="2014" name="Int. J. Syst. Evol. Microbiol.">
        <title>Complete genome sequence of Corynebacterium casei LMG S-19264T (=DSM 44701T), isolated from a smear-ripened cheese.</title>
        <authorList>
            <consortium name="US DOE Joint Genome Institute (JGI-PGF)"/>
            <person name="Walter F."/>
            <person name="Albersmeier A."/>
            <person name="Kalinowski J."/>
            <person name="Ruckert C."/>
        </authorList>
    </citation>
    <scope>NUCLEOTIDE SEQUENCE [LARGE SCALE GENOMIC DNA]</scope>
    <source>
        <strain evidence="3 4">CGMCC 1.9161</strain>
    </source>
</reference>
<feature type="region of interest" description="Disordered" evidence="1">
    <location>
        <begin position="74"/>
        <end position="129"/>
    </location>
</feature>
<feature type="compositionally biased region" description="Low complexity" evidence="1">
    <location>
        <begin position="278"/>
        <end position="294"/>
    </location>
</feature>
<dbReference type="RefSeq" id="WP_188914456.1">
    <property type="nucleotide sequence ID" value="NZ_BMMF01000010.1"/>
</dbReference>
<comment type="caution">
    <text evidence="3">The sequence shown here is derived from an EMBL/GenBank/DDBJ whole genome shotgun (WGS) entry which is preliminary data.</text>
</comment>
<proteinExistence type="predicted"/>
<name>A0A917QCM5_9HYPH</name>
<keyword evidence="2" id="KW-1133">Transmembrane helix</keyword>
<sequence length="375" mass="38541">MFAVLYALAFVMVAGGFYAAFTGWELLLLERGWSMVISGVTFATGGFVVAGIAAAGQALAKRLDAVADAVRTSRPAAQPVFPRRPGATEPDATAPEIHPPAPSAPPVPREIAPKLPPQEPASPAGPAPLAALGLGGVAAEAIAPAMEPRGHEPEGGLPPLDLGPVEEERATREEPLAEAEEEAPVPEPASAQEALPAVADHEPAVAHDEPDTQPIDGPSAGIEAPVLRPREPDTAEADVEALDRRYTEEPGVAQGPEVEPTPEADIAAVDAESAPFVEPADAEAQPADAPLADEAPVDESPASEEAETADQTPGEPPRIVGTHVSGANRYVMYSDGSIEAETPDGRLLFGSIEELKGYVASAGEDPSGTTQTGPR</sequence>
<keyword evidence="2" id="KW-0812">Transmembrane</keyword>
<evidence type="ECO:0000256" key="1">
    <source>
        <dbReference type="SAM" id="MobiDB-lite"/>
    </source>
</evidence>
<feature type="region of interest" description="Disordered" evidence="1">
    <location>
        <begin position="147"/>
        <end position="236"/>
    </location>
</feature>
<accession>A0A917QCM5</accession>
<dbReference type="EMBL" id="BMMF01000010">
    <property type="protein sequence ID" value="GGK44146.1"/>
    <property type="molecule type" value="Genomic_DNA"/>
</dbReference>
<feature type="compositionally biased region" description="Acidic residues" evidence="1">
    <location>
        <begin position="295"/>
        <end position="308"/>
    </location>
</feature>
<protein>
    <submittedName>
        <fullName evidence="3">Uncharacterized protein</fullName>
    </submittedName>
</protein>
<feature type="compositionally biased region" description="Basic and acidic residues" evidence="1">
    <location>
        <begin position="199"/>
        <end position="210"/>
    </location>
</feature>
<feature type="compositionally biased region" description="Pro residues" evidence="1">
    <location>
        <begin position="97"/>
        <end position="126"/>
    </location>
</feature>
<gene>
    <name evidence="3" type="ORF">GCM10011322_34090</name>
</gene>
<dbReference type="AlphaFoldDB" id="A0A917QCM5"/>
<keyword evidence="2" id="KW-0472">Membrane</keyword>
<feature type="transmembrane region" description="Helical" evidence="2">
    <location>
        <begin position="35"/>
        <end position="55"/>
    </location>
</feature>
<organism evidence="3 4">
    <name type="scientific">Salinarimonas ramus</name>
    <dbReference type="NCBI Taxonomy" id="690164"/>
    <lineage>
        <taxon>Bacteria</taxon>
        <taxon>Pseudomonadati</taxon>
        <taxon>Pseudomonadota</taxon>
        <taxon>Alphaproteobacteria</taxon>
        <taxon>Hyphomicrobiales</taxon>
        <taxon>Salinarimonadaceae</taxon>
        <taxon>Salinarimonas</taxon>
    </lineage>
</organism>
<evidence type="ECO:0000313" key="4">
    <source>
        <dbReference type="Proteomes" id="UP000600449"/>
    </source>
</evidence>